<protein>
    <submittedName>
        <fullName evidence="1">Uncharacterized protein</fullName>
    </submittedName>
</protein>
<dbReference type="AlphaFoldDB" id="H8L3L4"/>
<proteinExistence type="predicted"/>
<gene>
    <name evidence="1" type="ordered locus">Fraau_3055</name>
</gene>
<dbReference type="HOGENOM" id="CLU_2117439_0_0_6"/>
<name>H8L3L4_FRAAD</name>
<evidence type="ECO:0000313" key="1">
    <source>
        <dbReference type="EMBL" id="AFC87383.1"/>
    </source>
</evidence>
<sequence length="114" mass="12719">MPLNHIDRSSVDAGPLRPEALSIIPVSIGIQQKYQLVWRTIVLSAVQSEIKNMLTTFAFGVDILHGTPQHILIRALYIANESSLSIALTYDEQGFFNRTPINRVRHIHNCGTAP</sequence>
<evidence type="ECO:0000313" key="2">
    <source>
        <dbReference type="Proteomes" id="UP000005234"/>
    </source>
</evidence>
<organism evidence="1 2">
    <name type="scientific">Frateuria aurantia (strain ATCC 33424 / DSM 6220 / KCTC 2777 / LMG 1558 / NBRC 3245 / NCIMB 13370)</name>
    <name type="common">Acetobacter aurantius</name>
    <dbReference type="NCBI Taxonomy" id="767434"/>
    <lineage>
        <taxon>Bacteria</taxon>
        <taxon>Pseudomonadati</taxon>
        <taxon>Pseudomonadota</taxon>
        <taxon>Gammaproteobacteria</taxon>
        <taxon>Lysobacterales</taxon>
        <taxon>Rhodanobacteraceae</taxon>
        <taxon>Frateuria</taxon>
    </lineage>
</organism>
<accession>H8L3L4</accession>
<reference evidence="1" key="1">
    <citation type="submission" date="2012-02" db="EMBL/GenBank/DDBJ databases">
        <title>The complete genome of Frateuria aurantia DSM 6220.</title>
        <authorList>
            <consortium name="US DOE Joint Genome Institute (JGI-PGF)"/>
            <person name="Lucas S."/>
            <person name="Copeland A."/>
            <person name="Lapidus A."/>
            <person name="Glavina del Rio T."/>
            <person name="Dalin E."/>
            <person name="Tice H."/>
            <person name="Bruce D."/>
            <person name="Goodwin L."/>
            <person name="Pitluck S."/>
            <person name="Peters L."/>
            <person name="Ovchinnikova G."/>
            <person name="Teshima H."/>
            <person name="Kyrpides N."/>
            <person name="Mavromatis K."/>
            <person name="Ivanova N."/>
            <person name="Brettin T."/>
            <person name="Detter J.C."/>
            <person name="Han C."/>
            <person name="Larimer F."/>
            <person name="Land M."/>
            <person name="Hauser L."/>
            <person name="Markowitz V."/>
            <person name="Cheng J.-F."/>
            <person name="Hugenholtz P."/>
            <person name="Woyke T."/>
            <person name="Wu D."/>
            <person name="Brambilla E."/>
            <person name="Klenk H.-P."/>
            <person name="Eisen J.A."/>
        </authorList>
    </citation>
    <scope>NUCLEOTIDE SEQUENCE</scope>
    <source>
        <strain evidence="1">DSM 6220</strain>
    </source>
</reference>
<dbReference type="KEGG" id="fau:Fraau_3055"/>
<keyword evidence="2" id="KW-1185">Reference proteome</keyword>
<dbReference type="Proteomes" id="UP000005234">
    <property type="component" value="Chromosome"/>
</dbReference>
<dbReference type="EMBL" id="CP003350">
    <property type="protein sequence ID" value="AFC87383.1"/>
    <property type="molecule type" value="Genomic_DNA"/>
</dbReference>